<organism evidence="2 3">
    <name type="scientific">Hyaloscypha variabilis (strain UAMH 11265 / GT02V1 / F)</name>
    <name type="common">Meliniomyces variabilis</name>
    <dbReference type="NCBI Taxonomy" id="1149755"/>
    <lineage>
        <taxon>Eukaryota</taxon>
        <taxon>Fungi</taxon>
        <taxon>Dikarya</taxon>
        <taxon>Ascomycota</taxon>
        <taxon>Pezizomycotina</taxon>
        <taxon>Leotiomycetes</taxon>
        <taxon>Helotiales</taxon>
        <taxon>Hyaloscyphaceae</taxon>
        <taxon>Hyaloscypha</taxon>
        <taxon>Hyaloscypha variabilis</taxon>
    </lineage>
</organism>
<dbReference type="STRING" id="1149755.A0A2J6RYQ4"/>
<proteinExistence type="predicted"/>
<name>A0A2J6RYQ4_HYAVF</name>
<keyword evidence="3" id="KW-1185">Reference proteome</keyword>
<evidence type="ECO:0000313" key="2">
    <source>
        <dbReference type="EMBL" id="PMD43638.1"/>
    </source>
</evidence>
<sequence length="273" mass="31238">MATYRSLFAVPFRVRLFASTLQPLHTLPAFKASSREAMVMLRRSGFYRLLSSFSYKPLDATRNEIRLINIHRRKPQTRADQPPAISCSMKHVSLDSSPSFMALSYVWGDPDITTPILIDGEVFNVTVNLWQALNHLENELMKDIYSQADLVLVWLGPSGEYGEFVLEKIERVGLQMIRIASAIESEEEDDAKVIKRINKEAKKLLTGSTNDDSDIPFHLMGHIFNRTFWERIWIVQEIYFAQCIVLMCGAKLCAWQAFVVACTVFQDKQLKAL</sequence>
<dbReference type="OrthoDB" id="2157530at2759"/>
<dbReference type="EMBL" id="KZ613942">
    <property type="protein sequence ID" value="PMD43638.1"/>
    <property type="molecule type" value="Genomic_DNA"/>
</dbReference>
<gene>
    <name evidence="2" type="ORF">L207DRAFT_301603</name>
</gene>
<reference evidence="2 3" key="1">
    <citation type="submission" date="2016-04" db="EMBL/GenBank/DDBJ databases">
        <title>A degradative enzymes factory behind the ericoid mycorrhizal symbiosis.</title>
        <authorList>
            <consortium name="DOE Joint Genome Institute"/>
            <person name="Martino E."/>
            <person name="Morin E."/>
            <person name="Grelet G."/>
            <person name="Kuo A."/>
            <person name="Kohler A."/>
            <person name="Daghino S."/>
            <person name="Barry K."/>
            <person name="Choi C."/>
            <person name="Cichocki N."/>
            <person name="Clum A."/>
            <person name="Copeland A."/>
            <person name="Hainaut M."/>
            <person name="Haridas S."/>
            <person name="Labutti K."/>
            <person name="Lindquist E."/>
            <person name="Lipzen A."/>
            <person name="Khouja H.-R."/>
            <person name="Murat C."/>
            <person name="Ohm R."/>
            <person name="Olson A."/>
            <person name="Spatafora J."/>
            <person name="Veneault-Fourrey C."/>
            <person name="Henrissat B."/>
            <person name="Grigoriev I."/>
            <person name="Martin F."/>
            <person name="Perotto S."/>
        </authorList>
    </citation>
    <scope>NUCLEOTIDE SEQUENCE [LARGE SCALE GENOMIC DNA]</scope>
    <source>
        <strain evidence="2 3">F</strain>
    </source>
</reference>
<dbReference type="Pfam" id="PF06985">
    <property type="entry name" value="HET"/>
    <property type="match status" value="1"/>
</dbReference>
<protein>
    <recommendedName>
        <fullName evidence="1">Heterokaryon incompatibility domain-containing protein</fullName>
    </recommendedName>
</protein>
<dbReference type="InterPro" id="IPR052895">
    <property type="entry name" value="HetReg/Transcr_Mod"/>
</dbReference>
<dbReference type="PANTHER" id="PTHR24148:SF73">
    <property type="entry name" value="HET DOMAIN PROTEIN (AFU_ORTHOLOGUE AFUA_8G01020)"/>
    <property type="match status" value="1"/>
</dbReference>
<dbReference type="AlphaFoldDB" id="A0A2J6RYQ4"/>
<accession>A0A2J6RYQ4</accession>
<evidence type="ECO:0000313" key="3">
    <source>
        <dbReference type="Proteomes" id="UP000235786"/>
    </source>
</evidence>
<dbReference type="Proteomes" id="UP000235786">
    <property type="component" value="Unassembled WGS sequence"/>
</dbReference>
<feature type="domain" description="Heterokaryon incompatibility" evidence="1">
    <location>
        <begin position="139"/>
        <end position="237"/>
    </location>
</feature>
<dbReference type="PANTHER" id="PTHR24148">
    <property type="entry name" value="ANKYRIN REPEAT DOMAIN-CONTAINING PROTEIN 39 HOMOLOG-RELATED"/>
    <property type="match status" value="1"/>
</dbReference>
<evidence type="ECO:0000259" key="1">
    <source>
        <dbReference type="Pfam" id="PF06985"/>
    </source>
</evidence>
<dbReference type="InterPro" id="IPR010730">
    <property type="entry name" value="HET"/>
</dbReference>